<name>X0ULP1_9ZZZZ</name>
<sequence>MVPHWIGYLIPNISVIFVSNIFSSGKKSPGFETRALEMDLESCASAEACAIIGQQLPEVQPGSGVASWICYPLCH</sequence>
<keyword evidence="1" id="KW-0472">Membrane</keyword>
<proteinExistence type="predicted"/>
<comment type="caution">
    <text evidence="2">The sequence shown here is derived from an EMBL/GenBank/DDBJ whole genome shotgun (WGS) entry which is preliminary data.</text>
</comment>
<keyword evidence="1" id="KW-1133">Transmembrane helix</keyword>
<reference evidence="2" key="1">
    <citation type="journal article" date="2014" name="Front. Microbiol.">
        <title>High frequency of phylogenetically diverse reductive dehalogenase-homologous genes in deep subseafloor sedimentary metagenomes.</title>
        <authorList>
            <person name="Kawai M."/>
            <person name="Futagami T."/>
            <person name="Toyoda A."/>
            <person name="Takaki Y."/>
            <person name="Nishi S."/>
            <person name="Hori S."/>
            <person name="Arai W."/>
            <person name="Tsubouchi T."/>
            <person name="Morono Y."/>
            <person name="Uchiyama I."/>
            <person name="Ito T."/>
            <person name="Fujiyama A."/>
            <person name="Inagaki F."/>
            <person name="Takami H."/>
        </authorList>
    </citation>
    <scope>NUCLEOTIDE SEQUENCE</scope>
    <source>
        <strain evidence="2">Expedition CK06-06</strain>
    </source>
</reference>
<dbReference type="AlphaFoldDB" id="X0ULP1"/>
<evidence type="ECO:0000313" key="2">
    <source>
        <dbReference type="EMBL" id="GAG01268.1"/>
    </source>
</evidence>
<dbReference type="EMBL" id="BARS01026484">
    <property type="protein sequence ID" value="GAG01268.1"/>
    <property type="molecule type" value="Genomic_DNA"/>
</dbReference>
<evidence type="ECO:0000256" key="1">
    <source>
        <dbReference type="SAM" id="Phobius"/>
    </source>
</evidence>
<organism evidence="2">
    <name type="scientific">marine sediment metagenome</name>
    <dbReference type="NCBI Taxonomy" id="412755"/>
    <lineage>
        <taxon>unclassified sequences</taxon>
        <taxon>metagenomes</taxon>
        <taxon>ecological metagenomes</taxon>
    </lineage>
</organism>
<feature type="transmembrane region" description="Helical" evidence="1">
    <location>
        <begin position="6"/>
        <end position="24"/>
    </location>
</feature>
<gene>
    <name evidence="2" type="ORF">S01H1_41734</name>
</gene>
<accession>X0ULP1</accession>
<keyword evidence="1" id="KW-0812">Transmembrane</keyword>
<protein>
    <submittedName>
        <fullName evidence="2">Uncharacterized protein</fullName>
    </submittedName>
</protein>